<dbReference type="Pfam" id="PF13396">
    <property type="entry name" value="PLDc_N"/>
    <property type="match status" value="1"/>
</dbReference>
<gene>
    <name evidence="9" type="ORF">GCM10007359_21820</name>
</gene>
<keyword evidence="5 7" id="KW-0472">Membrane</keyword>
<feature type="compositionally biased region" description="Polar residues" evidence="6">
    <location>
        <begin position="112"/>
        <end position="137"/>
    </location>
</feature>
<evidence type="ECO:0000256" key="3">
    <source>
        <dbReference type="ARBA" id="ARBA00022692"/>
    </source>
</evidence>
<reference evidence="9 10" key="1">
    <citation type="journal article" date="2014" name="Int. J. Syst. Evol. Microbiol.">
        <title>Complete genome sequence of Corynebacterium casei LMG S-19264T (=DSM 44701T), isolated from a smear-ripened cheese.</title>
        <authorList>
            <consortium name="US DOE Joint Genome Institute (JGI-PGF)"/>
            <person name="Walter F."/>
            <person name="Albersmeier A."/>
            <person name="Kalinowski J."/>
            <person name="Ruckert C."/>
        </authorList>
    </citation>
    <scope>NUCLEOTIDE SEQUENCE [LARGE SCALE GENOMIC DNA]</scope>
    <source>
        <strain evidence="9 10">CCM 8669</strain>
    </source>
</reference>
<name>A0A917MVQ5_9MICC</name>
<evidence type="ECO:0000259" key="8">
    <source>
        <dbReference type="Pfam" id="PF13396"/>
    </source>
</evidence>
<protein>
    <recommendedName>
        <fullName evidence="8">Cardiolipin synthase N-terminal domain-containing protein</fullName>
    </recommendedName>
</protein>
<dbReference type="EMBL" id="BMDC01000005">
    <property type="protein sequence ID" value="GGH67065.1"/>
    <property type="molecule type" value="Genomic_DNA"/>
</dbReference>
<evidence type="ECO:0000313" key="9">
    <source>
        <dbReference type="EMBL" id="GGH67065.1"/>
    </source>
</evidence>
<dbReference type="InterPro" id="IPR027379">
    <property type="entry name" value="CLS_N"/>
</dbReference>
<evidence type="ECO:0000256" key="1">
    <source>
        <dbReference type="ARBA" id="ARBA00004651"/>
    </source>
</evidence>
<feature type="domain" description="Cardiolipin synthase N-terminal" evidence="8">
    <location>
        <begin position="28"/>
        <end position="66"/>
    </location>
</feature>
<evidence type="ECO:0000256" key="2">
    <source>
        <dbReference type="ARBA" id="ARBA00022475"/>
    </source>
</evidence>
<dbReference type="Proteomes" id="UP000600171">
    <property type="component" value="Unassembled WGS sequence"/>
</dbReference>
<keyword evidence="3 7" id="KW-0812">Transmembrane</keyword>
<dbReference type="AlphaFoldDB" id="A0A917MVQ5"/>
<comment type="subcellular location">
    <subcellularLocation>
        <location evidence="1">Cell membrane</location>
        <topology evidence="1">Multi-pass membrane protein</topology>
    </subcellularLocation>
</comment>
<dbReference type="GO" id="GO:0005886">
    <property type="term" value="C:plasma membrane"/>
    <property type="evidence" value="ECO:0007669"/>
    <property type="project" value="UniProtKB-SubCell"/>
</dbReference>
<evidence type="ECO:0000256" key="7">
    <source>
        <dbReference type="SAM" id="Phobius"/>
    </source>
</evidence>
<keyword evidence="10" id="KW-1185">Reference proteome</keyword>
<comment type="caution">
    <text evidence="9">The sequence shown here is derived from an EMBL/GenBank/DDBJ whole genome shotgun (WGS) entry which is preliminary data.</text>
</comment>
<organism evidence="9 10">
    <name type="scientific">Rothia aerolata</name>
    <dbReference type="NCBI Taxonomy" id="1812262"/>
    <lineage>
        <taxon>Bacteria</taxon>
        <taxon>Bacillati</taxon>
        <taxon>Actinomycetota</taxon>
        <taxon>Actinomycetes</taxon>
        <taxon>Micrococcales</taxon>
        <taxon>Micrococcaceae</taxon>
        <taxon>Rothia</taxon>
    </lineage>
</organism>
<evidence type="ECO:0000313" key="10">
    <source>
        <dbReference type="Proteomes" id="UP000600171"/>
    </source>
</evidence>
<sequence length="143" mass="15952">MNLETDAAPADPTLLSWLVLGMILLGIALALYCIFTIYRNKHFDEVHKLGWLLLALALPIFGPIAWMVRSHQEKKHRARPDYVEASVGGEDWQDGAVPASEHPRTFRPRTVAATSDVENLNTGDSPENPFITQNQDGTRGLKF</sequence>
<feature type="transmembrane region" description="Helical" evidence="7">
    <location>
        <begin position="49"/>
        <end position="68"/>
    </location>
</feature>
<evidence type="ECO:0000256" key="4">
    <source>
        <dbReference type="ARBA" id="ARBA00022989"/>
    </source>
</evidence>
<evidence type="ECO:0000256" key="5">
    <source>
        <dbReference type="ARBA" id="ARBA00023136"/>
    </source>
</evidence>
<proteinExistence type="predicted"/>
<feature type="region of interest" description="Disordered" evidence="6">
    <location>
        <begin position="89"/>
        <end position="143"/>
    </location>
</feature>
<keyword evidence="4 7" id="KW-1133">Transmembrane helix</keyword>
<feature type="transmembrane region" description="Helical" evidence="7">
    <location>
        <begin position="14"/>
        <end position="37"/>
    </location>
</feature>
<accession>A0A917MVQ5</accession>
<evidence type="ECO:0000256" key="6">
    <source>
        <dbReference type="SAM" id="MobiDB-lite"/>
    </source>
</evidence>
<dbReference type="RefSeq" id="WP_188360409.1">
    <property type="nucleotide sequence ID" value="NZ_BMDC01000005.1"/>
</dbReference>
<keyword evidence="2" id="KW-1003">Cell membrane</keyword>